<evidence type="ECO:0000313" key="2">
    <source>
        <dbReference type="Proteomes" id="UP000812077"/>
    </source>
</evidence>
<sequence>MKDFNIDILKERISTQYTDMKGIIAIDGHNYSDLWKLCTDNGVDLANWFLVGLECYDFEPFGRHDLHAMAYVIKSEDLEKRHDAIASRLQDTGKAEIHIKHFTVPYSQMSKYIKRLHIGLVSEISSSIRNVTFIDDGNE</sequence>
<dbReference type="Proteomes" id="UP000812077">
    <property type="component" value="Unassembled WGS sequence"/>
</dbReference>
<reference evidence="1 2" key="1">
    <citation type="submission" date="2021-07" db="EMBL/GenBank/DDBJ databases">
        <title>Genomic diversity and antimicrobial resistance of Prevotella spp. isolated from chronic lung disease airways.</title>
        <authorList>
            <person name="Webb K.A."/>
            <person name="Olagoke O.S."/>
            <person name="Baird T."/>
            <person name="Neill J."/>
            <person name="Pham A."/>
            <person name="Wells T.J."/>
            <person name="Ramsay K.A."/>
            <person name="Bell S.C."/>
            <person name="Sarovich D.S."/>
            <person name="Price E.P."/>
        </authorList>
    </citation>
    <scope>NUCLEOTIDE SEQUENCE [LARGE SCALE GENOMIC DNA]</scope>
    <source>
        <strain evidence="1 2">SCHI0027.S.6</strain>
    </source>
</reference>
<gene>
    <name evidence="1" type="ORF">KZO77_10295</name>
</gene>
<name>A0ABS6Y7D6_9BACT</name>
<proteinExistence type="predicted"/>
<evidence type="ECO:0000313" key="1">
    <source>
        <dbReference type="EMBL" id="MBW4755408.1"/>
    </source>
</evidence>
<dbReference type="RefSeq" id="WP_219433871.1">
    <property type="nucleotide sequence ID" value="NZ_CAURHI010000036.1"/>
</dbReference>
<accession>A0ABS6Y7D6</accession>
<comment type="caution">
    <text evidence="1">The sequence shown here is derived from an EMBL/GenBank/DDBJ whole genome shotgun (WGS) entry which is preliminary data.</text>
</comment>
<organism evidence="1 2">
    <name type="scientific">Prevotella melaninogenica</name>
    <dbReference type="NCBI Taxonomy" id="28132"/>
    <lineage>
        <taxon>Bacteria</taxon>
        <taxon>Pseudomonadati</taxon>
        <taxon>Bacteroidota</taxon>
        <taxon>Bacteroidia</taxon>
        <taxon>Bacteroidales</taxon>
        <taxon>Prevotellaceae</taxon>
        <taxon>Prevotella</taxon>
    </lineage>
</organism>
<dbReference type="EMBL" id="JAHXCP010000022">
    <property type="protein sequence ID" value="MBW4755408.1"/>
    <property type="molecule type" value="Genomic_DNA"/>
</dbReference>
<keyword evidence="2" id="KW-1185">Reference proteome</keyword>
<protein>
    <submittedName>
        <fullName evidence="1">Uncharacterized protein</fullName>
    </submittedName>
</protein>